<dbReference type="InterPro" id="IPR013249">
    <property type="entry name" value="RNA_pol_sigma70_r4_t2"/>
</dbReference>
<dbReference type="InterPro" id="IPR039425">
    <property type="entry name" value="RNA_pol_sigma-70-like"/>
</dbReference>
<dbReference type="InterPro" id="IPR007627">
    <property type="entry name" value="RNA_pol_sigma70_r2"/>
</dbReference>
<evidence type="ECO:0000256" key="2">
    <source>
        <dbReference type="ARBA" id="ARBA00023015"/>
    </source>
</evidence>
<keyword evidence="3 6" id="KW-0731">Sigma factor</keyword>
<dbReference type="EMBL" id="JBHUMZ010000021">
    <property type="protein sequence ID" value="MFD2638941.1"/>
    <property type="molecule type" value="Genomic_DNA"/>
</dbReference>
<keyword evidence="2 6" id="KW-0805">Transcription regulation</keyword>
<dbReference type="Pfam" id="PF08281">
    <property type="entry name" value="Sigma70_r4_2"/>
    <property type="match status" value="1"/>
</dbReference>
<sequence length="320" mass="37353">MPIDNLSSLSRDLREIEREFKAKIEPHRSDLWGYCYNLTKSPWDAEDLVQDTLLKSLSVLAKLYQPVKSKSYLFRIATNLWIDQIRKNKLTYNPLDEQNVIDESSENDLHLIENLEVLMNILSPTQYVSLILTEAFGYKGKEVAEIIGTTEGAIHTNLSRTRSKLEKYNAKITDITTQRSHVEKVKPDHTINIMLEGFRNKDTTLISSILDENIVTDITHSGIEFGIEETKKNSLSDWKEIVHNQETIVAEYKMLWGRPVIVELERKLDNQLYLNNVHYVEFSEGKVTYWKFYCFAWDLMKLAANELEVKLNAKYFYNIF</sequence>
<dbReference type="PANTHER" id="PTHR43133:SF65">
    <property type="entry name" value="ECF RNA POLYMERASE SIGMA FACTOR SIGG"/>
    <property type="match status" value="1"/>
</dbReference>
<reference evidence="10" key="1">
    <citation type="journal article" date="2019" name="Int. J. Syst. Evol. Microbiol.">
        <title>The Global Catalogue of Microorganisms (GCM) 10K type strain sequencing project: providing services to taxonomists for standard genome sequencing and annotation.</title>
        <authorList>
            <consortium name="The Broad Institute Genomics Platform"/>
            <consortium name="The Broad Institute Genome Sequencing Center for Infectious Disease"/>
            <person name="Wu L."/>
            <person name="Ma J."/>
        </authorList>
    </citation>
    <scope>NUCLEOTIDE SEQUENCE [LARGE SCALE GENOMIC DNA]</scope>
    <source>
        <strain evidence="10">TISTR 1571</strain>
    </source>
</reference>
<dbReference type="SUPFAM" id="SSF88946">
    <property type="entry name" value="Sigma2 domain of RNA polymerase sigma factors"/>
    <property type="match status" value="1"/>
</dbReference>
<dbReference type="SUPFAM" id="SSF88659">
    <property type="entry name" value="Sigma3 and sigma4 domains of RNA polymerase sigma factors"/>
    <property type="match status" value="1"/>
</dbReference>
<protein>
    <recommendedName>
        <fullName evidence="6">RNA polymerase sigma factor</fullName>
    </recommendedName>
</protein>
<evidence type="ECO:0000256" key="3">
    <source>
        <dbReference type="ARBA" id="ARBA00023082"/>
    </source>
</evidence>
<feature type="domain" description="RNA polymerase sigma-70 region 2" evidence="7">
    <location>
        <begin position="24"/>
        <end position="89"/>
    </location>
</feature>
<evidence type="ECO:0000313" key="10">
    <source>
        <dbReference type="Proteomes" id="UP001597452"/>
    </source>
</evidence>
<evidence type="ECO:0000259" key="8">
    <source>
        <dbReference type="Pfam" id="PF08281"/>
    </source>
</evidence>
<name>A0ABW5QAH3_9BACI</name>
<dbReference type="PANTHER" id="PTHR43133">
    <property type="entry name" value="RNA POLYMERASE ECF-TYPE SIGMA FACTO"/>
    <property type="match status" value="1"/>
</dbReference>
<evidence type="ECO:0000256" key="4">
    <source>
        <dbReference type="ARBA" id="ARBA00023125"/>
    </source>
</evidence>
<dbReference type="InterPro" id="IPR013325">
    <property type="entry name" value="RNA_pol_sigma_r2"/>
</dbReference>
<comment type="similarity">
    <text evidence="1 6">Belongs to the sigma-70 factor family. ECF subfamily.</text>
</comment>
<evidence type="ECO:0000256" key="5">
    <source>
        <dbReference type="ARBA" id="ARBA00023163"/>
    </source>
</evidence>
<keyword evidence="10" id="KW-1185">Reference proteome</keyword>
<dbReference type="RefSeq" id="WP_054751647.1">
    <property type="nucleotide sequence ID" value="NZ_JBHUMZ010000021.1"/>
</dbReference>
<keyword evidence="4 6" id="KW-0238">DNA-binding</keyword>
<dbReference type="Proteomes" id="UP001597452">
    <property type="component" value="Unassembled WGS sequence"/>
</dbReference>
<feature type="domain" description="RNA polymerase sigma factor 70 region 4 type 2" evidence="8">
    <location>
        <begin position="113"/>
        <end position="165"/>
    </location>
</feature>
<dbReference type="InterPro" id="IPR013324">
    <property type="entry name" value="RNA_pol_sigma_r3/r4-like"/>
</dbReference>
<gene>
    <name evidence="9" type="ORF">ACFSW4_08705</name>
</gene>
<keyword evidence="5 6" id="KW-0804">Transcription</keyword>
<evidence type="ECO:0000256" key="1">
    <source>
        <dbReference type="ARBA" id="ARBA00010641"/>
    </source>
</evidence>
<organism evidence="9 10">
    <name type="scientific">Piscibacillus salipiscarius</name>
    <dbReference type="NCBI Taxonomy" id="299480"/>
    <lineage>
        <taxon>Bacteria</taxon>
        <taxon>Bacillati</taxon>
        <taxon>Bacillota</taxon>
        <taxon>Bacilli</taxon>
        <taxon>Bacillales</taxon>
        <taxon>Bacillaceae</taxon>
        <taxon>Piscibacillus</taxon>
    </lineage>
</organism>
<dbReference type="Pfam" id="PF04542">
    <property type="entry name" value="Sigma70_r2"/>
    <property type="match status" value="1"/>
</dbReference>
<dbReference type="PROSITE" id="PS01063">
    <property type="entry name" value="SIGMA70_ECF"/>
    <property type="match status" value="1"/>
</dbReference>
<dbReference type="InterPro" id="IPR014284">
    <property type="entry name" value="RNA_pol_sigma-70_dom"/>
</dbReference>
<dbReference type="Gene3D" id="1.10.1740.10">
    <property type="match status" value="1"/>
</dbReference>
<evidence type="ECO:0000313" key="9">
    <source>
        <dbReference type="EMBL" id="MFD2638941.1"/>
    </source>
</evidence>
<dbReference type="InterPro" id="IPR000838">
    <property type="entry name" value="RNA_pol_sigma70_ECF_CS"/>
</dbReference>
<evidence type="ECO:0000259" key="7">
    <source>
        <dbReference type="Pfam" id="PF04542"/>
    </source>
</evidence>
<dbReference type="InterPro" id="IPR036388">
    <property type="entry name" value="WH-like_DNA-bd_sf"/>
</dbReference>
<accession>A0ABW5QAH3</accession>
<comment type="caution">
    <text evidence="9">The sequence shown here is derived from an EMBL/GenBank/DDBJ whole genome shotgun (WGS) entry which is preliminary data.</text>
</comment>
<evidence type="ECO:0000256" key="6">
    <source>
        <dbReference type="RuleBase" id="RU000716"/>
    </source>
</evidence>
<dbReference type="NCBIfam" id="TIGR02937">
    <property type="entry name" value="sigma70-ECF"/>
    <property type="match status" value="1"/>
</dbReference>
<dbReference type="Gene3D" id="1.10.10.10">
    <property type="entry name" value="Winged helix-like DNA-binding domain superfamily/Winged helix DNA-binding domain"/>
    <property type="match status" value="1"/>
</dbReference>
<proteinExistence type="inferred from homology"/>